<proteinExistence type="predicted"/>
<protein>
    <submittedName>
        <fullName evidence="3">Pyrroline-5-carboxylate reductase</fullName>
    </submittedName>
</protein>
<feature type="domain" description="Pyrroline-5-carboxylate reductase dimerisation" evidence="2">
    <location>
        <begin position="1"/>
        <end position="35"/>
    </location>
</feature>
<dbReference type="Pfam" id="PF14748">
    <property type="entry name" value="P5CR_dimer"/>
    <property type="match status" value="1"/>
</dbReference>
<dbReference type="Gene3D" id="1.10.3730.10">
    <property type="entry name" value="ProC C-terminal domain-like"/>
    <property type="match status" value="1"/>
</dbReference>
<organism evidence="3 4">
    <name type="scientific">Vibrio vulnificus</name>
    <dbReference type="NCBI Taxonomy" id="672"/>
    <lineage>
        <taxon>Bacteria</taxon>
        <taxon>Pseudomonadati</taxon>
        <taxon>Pseudomonadota</taxon>
        <taxon>Gammaproteobacteria</taxon>
        <taxon>Vibrionales</taxon>
        <taxon>Vibrionaceae</taxon>
        <taxon>Vibrio</taxon>
    </lineage>
</organism>
<sequence length="39" mass="4322">KGGTTAEAIRTFNDHQLTEIVAKAMRAAVSRAEEMEKLF</sequence>
<dbReference type="EMBL" id="JAFKOQ010000308">
    <property type="protein sequence ID" value="MBN8124848.1"/>
    <property type="molecule type" value="Genomic_DNA"/>
</dbReference>
<feature type="non-terminal residue" evidence="3">
    <location>
        <position position="1"/>
    </location>
</feature>
<gene>
    <name evidence="3" type="ORF">J0J18_24460</name>
</gene>
<dbReference type="SUPFAM" id="SSF48179">
    <property type="entry name" value="6-phosphogluconate dehydrogenase C-terminal domain-like"/>
    <property type="match status" value="1"/>
</dbReference>
<evidence type="ECO:0000256" key="1">
    <source>
        <dbReference type="ARBA" id="ARBA00023002"/>
    </source>
</evidence>
<dbReference type="GO" id="GO:0016491">
    <property type="term" value="F:oxidoreductase activity"/>
    <property type="evidence" value="ECO:0007669"/>
    <property type="project" value="UniProtKB-KW"/>
</dbReference>
<dbReference type="InterPro" id="IPR029036">
    <property type="entry name" value="P5CR_dimer"/>
</dbReference>
<evidence type="ECO:0000259" key="2">
    <source>
        <dbReference type="Pfam" id="PF14748"/>
    </source>
</evidence>
<dbReference type="Proteomes" id="UP000664056">
    <property type="component" value="Unassembled WGS sequence"/>
</dbReference>
<accession>A0AAW4HHY5</accession>
<reference evidence="3" key="1">
    <citation type="submission" date="2021-03" db="EMBL/GenBank/DDBJ databases">
        <title>Study of the foodborne Vibrio vulnificus isolates from China.</title>
        <authorList>
            <person name="Zheng Z."/>
            <person name="Ye L."/>
        </authorList>
    </citation>
    <scope>NUCLEOTIDE SEQUENCE</scope>
    <source>
        <strain evidence="3">Vv1582</strain>
    </source>
</reference>
<evidence type="ECO:0000313" key="4">
    <source>
        <dbReference type="Proteomes" id="UP000664056"/>
    </source>
</evidence>
<name>A0AAW4HHY5_VIBVL</name>
<dbReference type="RefSeq" id="WP_277819810.1">
    <property type="nucleotide sequence ID" value="NZ_JAFKOQ010000308.1"/>
</dbReference>
<comment type="caution">
    <text evidence="3">The sequence shown here is derived from an EMBL/GenBank/DDBJ whole genome shotgun (WGS) entry which is preliminary data.</text>
</comment>
<dbReference type="AlphaFoldDB" id="A0AAW4HHY5"/>
<dbReference type="InterPro" id="IPR008927">
    <property type="entry name" value="6-PGluconate_DH-like_C_sf"/>
</dbReference>
<keyword evidence="1" id="KW-0560">Oxidoreductase</keyword>
<evidence type="ECO:0000313" key="3">
    <source>
        <dbReference type="EMBL" id="MBN8124848.1"/>
    </source>
</evidence>